<evidence type="ECO:0000313" key="4">
    <source>
        <dbReference type="Proteomes" id="UP001597042"/>
    </source>
</evidence>
<dbReference type="Gene3D" id="2.60.40.10">
    <property type="entry name" value="Immunoglobulins"/>
    <property type="match status" value="1"/>
</dbReference>
<protein>
    <submittedName>
        <fullName evidence="3">Ig-like domain repeat protein</fullName>
    </submittedName>
</protein>
<keyword evidence="4" id="KW-1185">Reference proteome</keyword>
<dbReference type="Pfam" id="PF12245">
    <property type="entry name" value="Big_3_2"/>
    <property type="match status" value="1"/>
</dbReference>
<feature type="domain" description="Ig-like" evidence="2">
    <location>
        <begin position="241"/>
        <end position="310"/>
    </location>
</feature>
<dbReference type="Proteomes" id="UP001597042">
    <property type="component" value="Unassembled WGS sequence"/>
</dbReference>
<comment type="caution">
    <text evidence="3">The sequence shown here is derived from an EMBL/GenBank/DDBJ whole genome shotgun (WGS) entry which is preliminary data.</text>
</comment>
<dbReference type="EMBL" id="JBHTIM010000001">
    <property type="protein sequence ID" value="MFD0780281.1"/>
    <property type="molecule type" value="Genomic_DNA"/>
</dbReference>
<feature type="compositionally biased region" description="Low complexity" evidence="1">
    <location>
        <begin position="68"/>
        <end position="95"/>
    </location>
</feature>
<dbReference type="RefSeq" id="WP_378752600.1">
    <property type="nucleotide sequence ID" value="NZ_JBHSSV010000010.1"/>
</dbReference>
<dbReference type="InterPro" id="IPR013783">
    <property type="entry name" value="Ig-like_fold"/>
</dbReference>
<evidence type="ECO:0000313" key="3">
    <source>
        <dbReference type="EMBL" id="MFD0780281.1"/>
    </source>
</evidence>
<feature type="region of interest" description="Disordered" evidence="1">
    <location>
        <begin position="42"/>
        <end position="127"/>
    </location>
</feature>
<proteinExistence type="predicted"/>
<evidence type="ECO:0000259" key="2">
    <source>
        <dbReference type="Pfam" id="PF12245"/>
    </source>
</evidence>
<gene>
    <name evidence="3" type="ORF">ACFQZV_03075</name>
</gene>
<sequence>MSKKHVTAGLATAALVGVPVLGLSIGALVGGPGDAAVAEDRTTSLVASAAEESAPQETTAPVSEEDASGSSDAEGSSGSSGSSGSTGTSSVQEPGDSSDEGSEEEPSEGSDALPPADVTKPVINDSAFGPVRGVQTFELSQVEQNPHRTYVEIQQIVDGKWKKFQGEQFIDTNEFAFTVDTDILSSGVRSQLKVSTWDDAGNHASKTFPVGIDRDRPTTTLVAPVGGLTNAAPLEIRLDAADEQGLDRITANIYQEGSLVRSTSTGVDGDTTATHTASVSLPDGAYVIRYNARDLAGNIAVTEQRAVHIDTVAPGIAVKAGVEPTNGIYNTKPSFKLSDSGAGQVDYVLINGVKKDLTNNTWSDLNAQNYAAVQGTNVIEVFDTAGNSTAFEFVFDSLAPEFVVKDGAVVVDGTYLNVPSFKLVDQGDGQIDYVVVNGTKLDRTDNKWSDLNAQNYNPVQGLNVLELFDTAGNSTVFEFVLDTTPPTITLKTDGAQPHNGIFSDEPSFKLHHPGLGQVDYVLINGVKKDLTNNTWSDLNGQNYSAAQGSNTVEVVDTAGNRSSYTFMFDSLAPQITVKPGAVVAGGTYLNVPSFKLMDQGAGQVDYVVVNGVTMDRANNKWSDLNAQNYSPVQGLNVVTLVDTAGNSTVFEFVLDTTAPTITVKPGADMVDGEYVTEPSFKLHHPGLGQVDYVTVNGVVRDLSNAKWSDLNASAYAAQPGLNTVAVFDTAGNSSSFQFTFAPAAN</sequence>
<reference evidence="4" key="1">
    <citation type="journal article" date="2019" name="Int. J. Syst. Evol. Microbiol.">
        <title>The Global Catalogue of Microorganisms (GCM) 10K type strain sequencing project: providing services to taxonomists for standard genome sequencing and annotation.</title>
        <authorList>
            <consortium name="The Broad Institute Genomics Platform"/>
            <consortium name="The Broad Institute Genome Sequencing Center for Infectious Disease"/>
            <person name="Wu L."/>
            <person name="Ma J."/>
        </authorList>
    </citation>
    <scope>NUCLEOTIDE SEQUENCE [LARGE SCALE GENOMIC DNA]</scope>
    <source>
        <strain evidence="4">CCUG 50754</strain>
    </source>
</reference>
<accession>A0ABW2ZP40</accession>
<feature type="compositionally biased region" description="Acidic residues" evidence="1">
    <location>
        <begin position="96"/>
        <end position="108"/>
    </location>
</feature>
<evidence type="ECO:0000256" key="1">
    <source>
        <dbReference type="SAM" id="MobiDB-lite"/>
    </source>
</evidence>
<name>A0ABW2ZP40_9MICO</name>
<dbReference type="InterPro" id="IPR022038">
    <property type="entry name" value="Ig-like_bact"/>
</dbReference>
<organism evidence="3 4">
    <name type="scientific">Microbacterium koreense</name>
    <dbReference type="NCBI Taxonomy" id="323761"/>
    <lineage>
        <taxon>Bacteria</taxon>
        <taxon>Bacillati</taxon>
        <taxon>Actinomycetota</taxon>
        <taxon>Actinomycetes</taxon>
        <taxon>Micrococcales</taxon>
        <taxon>Microbacteriaceae</taxon>
        <taxon>Microbacterium</taxon>
    </lineage>
</organism>